<dbReference type="AlphaFoldDB" id="A0ABC8RPS4"/>
<accession>A0ABC8RPS4</accession>
<dbReference type="Proteomes" id="UP001642360">
    <property type="component" value="Unassembled WGS sequence"/>
</dbReference>
<protein>
    <submittedName>
        <fullName evidence="1">Uncharacterized protein</fullName>
    </submittedName>
</protein>
<organism evidence="1 2">
    <name type="scientific">Ilex paraguariensis</name>
    <name type="common">yerba mate</name>
    <dbReference type="NCBI Taxonomy" id="185542"/>
    <lineage>
        <taxon>Eukaryota</taxon>
        <taxon>Viridiplantae</taxon>
        <taxon>Streptophyta</taxon>
        <taxon>Embryophyta</taxon>
        <taxon>Tracheophyta</taxon>
        <taxon>Spermatophyta</taxon>
        <taxon>Magnoliopsida</taxon>
        <taxon>eudicotyledons</taxon>
        <taxon>Gunneridae</taxon>
        <taxon>Pentapetalae</taxon>
        <taxon>asterids</taxon>
        <taxon>campanulids</taxon>
        <taxon>Aquifoliales</taxon>
        <taxon>Aquifoliaceae</taxon>
        <taxon>Ilex</taxon>
    </lineage>
</organism>
<reference evidence="1 2" key="1">
    <citation type="submission" date="2024-02" db="EMBL/GenBank/DDBJ databases">
        <authorList>
            <person name="Vignale AGUSTIN F."/>
            <person name="Sosa J E."/>
            <person name="Modenutti C."/>
        </authorList>
    </citation>
    <scope>NUCLEOTIDE SEQUENCE [LARGE SCALE GENOMIC DNA]</scope>
</reference>
<gene>
    <name evidence="1" type="ORF">ILEXP_LOCUS14002</name>
</gene>
<name>A0ABC8RPS4_9AQUA</name>
<sequence length="289" mass="33120">MRNRSRAEKYADLTTTHIEYRRWSHNQEVFLVLENAHPFSYFLSASEGSRTWSHGKVPVTLKPPFITVYKPHRVVKQFGLDQVIPYPIAESLTDVRGTWRVGSLSQERIDEVADYLNRRDRYMAGKEVVPGLEEEEEFDRSVRNKVAVGGEADQLNEDRLELYLEENPYLQLSTLIPSTTINAGKDIETTTNTKYFRYHTEGRALTEMWRTIPREKDPETGEERLHGSGNSMDILVGSLPIYETGHQGEAGIRPIGHCSFGGWDALLLLQGKSVVLLIPMLISCYYRDR</sequence>
<keyword evidence="2" id="KW-1185">Reference proteome</keyword>
<evidence type="ECO:0000313" key="2">
    <source>
        <dbReference type="Proteomes" id="UP001642360"/>
    </source>
</evidence>
<dbReference type="EMBL" id="CAUOFW020001542">
    <property type="protein sequence ID" value="CAK9146171.1"/>
    <property type="molecule type" value="Genomic_DNA"/>
</dbReference>
<proteinExistence type="predicted"/>
<evidence type="ECO:0000313" key="1">
    <source>
        <dbReference type="EMBL" id="CAK9146171.1"/>
    </source>
</evidence>
<comment type="caution">
    <text evidence="1">The sequence shown here is derived from an EMBL/GenBank/DDBJ whole genome shotgun (WGS) entry which is preliminary data.</text>
</comment>